<feature type="domain" description="HTH iclR-type" evidence="4">
    <location>
        <begin position="14"/>
        <end position="76"/>
    </location>
</feature>
<dbReference type="GO" id="GO:0003700">
    <property type="term" value="F:DNA-binding transcription factor activity"/>
    <property type="evidence" value="ECO:0007669"/>
    <property type="project" value="TreeGrafter"/>
</dbReference>
<evidence type="ECO:0000313" key="7">
    <source>
        <dbReference type="Proteomes" id="UP000321523"/>
    </source>
</evidence>
<gene>
    <name evidence="6" type="ORF">SAE02_13850</name>
</gene>
<evidence type="ECO:0000256" key="2">
    <source>
        <dbReference type="ARBA" id="ARBA00023125"/>
    </source>
</evidence>
<feature type="domain" description="IclR-ED" evidence="5">
    <location>
        <begin position="77"/>
        <end position="260"/>
    </location>
</feature>
<name>A0A512DL78_9PROT</name>
<dbReference type="SUPFAM" id="SSF46785">
    <property type="entry name" value="Winged helix' DNA-binding domain"/>
    <property type="match status" value="1"/>
</dbReference>
<evidence type="ECO:0000313" key="6">
    <source>
        <dbReference type="EMBL" id="GEO37237.1"/>
    </source>
</evidence>
<accession>A0A512DL78</accession>
<dbReference type="GO" id="GO:0003677">
    <property type="term" value="F:DNA binding"/>
    <property type="evidence" value="ECO:0007669"/>
    <property type="project" value="UniProtKB-KW"/>
</dbReference>
<dbReference type="PANTHER" id="PTHR30136">
    <property type="entry name" value="HELIX-TURN-HELIX TRANSCRIPTIONAL REGULATOR, ICLR FAMILY"/>
    <property type="match status" value="1"/>
</dbReference>
<dbReference type="AlphaFoldDB" id="A0A512DL78"/>
<dbReference type="OrthoDB" id="9807558at2"/>
<dbReference type="InterPro" id="IPR036388">
    <property type="entry name" value="WH-like_DNA-bd_sf"/>
</dbReference>
<dbReference type="InterPro" id="IPR029016">
    <property type="entry name" value="GAF-like_dom_sf"/>
</dbReference>
<keyword evidence="3" id="KW-0804">Transcription</keyword>
<dbReference type="PROSITE" id="PS51077">
    <property type="entry name" value="HTH_ICLR"/>
    <property type="match status" value="1"/>
</dbReference>
<dbReference type="PROSITE" id="PS51078">
    <property type="entry name" value="ICLR_ED"/>
    <property type="match status" value="1"/>
</dbReference>
<dbReference type="Pfam" id="PF01614">
    <property type="entry name" value="IclR_C"/>
    <property type="match status" value="1"/>
</dbReference>
<dbReference type="PANTHER" id="PTHR30136:SF24">
    <property type="entry name" value="HTH-TYPE TRANSCRIPTIONAL REPRESSOR ALLR"/>
    <property type="match status" value="1"/>
</dbReference>
<protein>
    <submittedName>
        <fullName evidence="6">IclR family transcriptional regulator</fullName>
    </submittedName>
</protein>
<keyword evidence="2" id="KW-0238">DNA-binding</keyword>
<dbReference type="Gene3D" id="3.30.450.40">
    <property type="match status" value="1"/>
</dbReference>
<dbReference type="FunFam" id="1.10.10.10:FF:000056">
    <property type="entry name" value="IclR family transcriptional regulator"/>
    <property type="match status" value="1"/>
</dbReference>
<dbReference type="InterPro" id="IPR036390">
    <property type="entry name" value="WH_DNA-bd_sf"/>
</dbReference>
<dbReference type="EMBL" id="BJYZ01000006">
    <property type="protein sequence ID" value="GEO37237.1"/>
    <property type="molecule type" value="Genomic_DNA"/>
</dbReference>
<organism evidence="6 7">
    <name type="scientific">Skermanella aerolata</name>
    <dbReference type="NCBI Taxonomy" id="393310"/>
    <lineage>
        <taxon>Bacteria</taxon>
        <taxon>Pseudomonadati</taxon>
        <taxon>Pseudomonadota</taxon>
        <taxon>Alphaproteobacteria</taxon>
        <taxon>Rhodospirillales</taxon>
        <taxon>Azospirillaceae</taxon>
        <taxon>Skermanella</taxon>
    </lineage>
</organism>
<dbReference type="SUPFAM" id="SSF55781">
    <property type="entry name" value="GAF domain-like"/>
    <property type="match status" value="1"/>
</dbReference>
<evidence type="ECO:0000256" key="1">
    <source>
        <dbReference type="ARBA" id="ARBA00023015"/>
    </source>
</evidence>
<reference evidence="6 7" key="1">
    <citation type="submission" date="2019-07" db="EMBL/GenBank/DDBJ databases">
        <title>Whole genome shotgun sequence of Skermanella aerolata NBRC 106429.</title>
        <authorList>
            <person name="Hosoyama A."/>
            <person name="Uohara A."/>
            <person name="Ohji S."/>
            <person name="Ichikawa N."/>
        </authorList>
    </citation>
    <scope>NUCLEOTIDE SEQUENCE [LARGE SCALE GENOMIC DNA]</scope>
    <source>
        <strain evidence="6 7">NBRC 106429</strain>
    </source>
</reference>
<evidence type="ECO:0000256" key="3">
    <source>
        <dbReference type="ARBA" id="ARBA00023163"/>
    </source>
</evidence>
<keyword evidence="7" id="KW-1185">Reference proteome</keyword>
<dbReference type="Pfam" id="PF09339">
    <property type="entry name" value="HTH_IclR"/>
    <property type="match status" value="1"/>
</dbReference>
<proteinExistence type="predicted"/>
<dbReference type="InterPro" id="IPR005471">
    <property type="entry name" value="Tscrpt_reg_IclR_N"/>
</dbReference>
<sequence>MAGGRTKADAANPVQALSRALDLLECIAAAEAGLGLGELGQATGLPPSTVHRLLKSLEQRHYVVHDEDRGRWFIGVQAFSVGGAFLRGRNYAALARPIMRRLMEEAGETVNLAAEDRGEAVFLAQVECRQMMRALSQPGIRVPLHCSGVGKALLSALPAEEAGETLAGGMAVGLTDKTITDPESLLRELAVSRERGYAIDDEEHAIGLRCVAAPIHDEHGRPLAALSVSGPTARIPDDRIAALGAMVARAAAEVTATVGGRPPGG</sequence>
<dbReference type="InterPro" id="IPR050707">
    <property type="entry name" value="HTH_MetabolicPath_Reg"/>
</dbReference>
<evidence type="ECO:0000259" key="5">
    <source>
        <dbReference type="PROSITE" id="PS51078"/>
    </source>
</evidence>
<comment type="caution">
    <text evidence="6">The sequence shown here is derived from an EMBL/GenBank/DDBJ whole genome shotgun (WGS) entry which is preliminary data.</text>
</comment>
<dbReference type="InterPro" id="IPR014757">
    <property type="entry name" value="Tscrpt_reg_IclR_C"/>
</dbReference>
<dbReference type="Gene3D" id="1.10.10.10">
    <property type="entry name" value="Winged helix-like DNA-binding domain superfamily/Winged helix DNA-binding domain"/>
    <property type="match status" value="1"/>
</dbReference>
<dbReference type="SMART" id="SM00346">
    <property type="entry name" value="HTH_ICLR"/>
    <property type="match status" value="1"/>
</dbReference>
<evidence type="ECO:0000259" key="4">
    <source>
        <dbReference type="PROSITE" id="PS51077"/>
    </source>
</evidence>
<dbReference type="Proteomes" id="UP000321523">
    <property type="component" value="Unassembled WGS sequence"/>
</dbReference>
<keyword evidence="1" id="KW-0805">Transcription regulation</keyword>
<dbReference type="GO" id="GO:0045892">
    <property type="term" value="P:negative regulation of DNA-templated transcription"/>
    <property type="evidence" value="ECO:0007669"/>
    <property type="project" value="TreeGrafter"/>
</dbReference>